<dbReference type="Gene3D" id="3.40.50.300">
    <property type="entry name" value="P-loop containing nucleotide triphosphate hydrolases"/>
    <property type="match status" value="1"/>
</dbReference>
<dbReference type="SMART" id="SM00382">
    <property type="entry name" value="AAA"/>
    <property type="match status" value="1"/>
</dbReference>
<reference evidence="8 9" key="1">
    <citation type="submission" date="2019-04" db="EMBL/GenBank/DDBJ databases">
        <authorList>
            <person name="Dong K."/>
        </authorList>
    </citation>
    <scope>NUCLEOTIDE SEQUENCE [LARGE SCALE GENOMIC DNA]</scope>
    <source>
        <strain evidence="9">dk3543</strain>
    </source>
</reference>
<feature type="domain" description="ABC transporter" evidence="7">
    <location>
        <begin position="6"/>
        <end position="228"/>
    </location>
</feature>
<dbReference type="GO" id="GO:0016887">
    <property type="term" value="F:ATP hydrolysis activity"/>
    <property type="evidence" value="ECO:0007669"/>
    <property type="project" value="InterPro"/>
</dbReference>
<dbReference type="InterPro" id="IPR050166">
    <property type="entry name" value="ABC_transporter_ATP-bind"/>
</dbReference>
<keyword evidence="3" id="KW-0547">Nucleotide-binding</keyword>
<dbReference type="SUPFAM" id="SSF52540">
    <property type="entry name" value="P-loop containing nucleoside triphosphate hydrolases"/>
    <property type="match status" value="1"/>
</dbReference>
<evidence type="ECO:0000259" key="7">
    <source>
        <dbReference type="PROSITE" id="PS50893"/>
    </source>
</evidence>
<comment type="caution">
    <text evidence="8">The sequence shown here is derived from an EMBL/GenBank/DDBJ whole genome shotgun (WGS) entry which is preliminary data.</text>
</comment>
<name>A0A4U2YUN4_9ACTN</name>
<dbReference type="RefSeq" id="WP_137065248.1">
    <property type="nucleotide sequence ID" value="NZ_CP040748.1"/>
</dbReference>
<organism evidence="8 9">
    <name type="scientific">Nocardioides jishulii</name>
    <dbReference type="NCBI Taxonomy" id="2575440"/>
    <lineage>
        <taxon>Bacteria</taxon>
        <taxon>Bacillati</taxon>
        <taxon>Actinomycetota</taxon>
        <taxon>Actinomycetes</taxon>
        <taxon>Propionibacteriales</taxon>
        <taxon>Nocardioidaceae</taxon>
        <taxon>Nocardioides</taxon>
    </lineage>
</organism>
<evidence type="ECO:0000313" key="9">
    <source>
        <dbReference type="Proteomes" id="UP000307808"/>
    </source>
</evidence>
<dbReference type="PROSITE" id="PS00211">
    <property type="entry name" value="ABC_TRANSPORTER_1"/>
    <property type="match status" value="1"/>
</dbReference>
<dbReference type="InterPro" id="IPR017871">
    <property type="entry name" value="ABC_transporter-like_CS"/>
</dbReference>
<accession>A0A4U2YUN4</accession>
<dbReference type="InterPro" id="IPR003593">
    <property type="entry name" value="AAA+_ATPase"/>
</dbReference>
<protein>
    <submittedName>
        <fullName evidence="8">ABC transporter ATP-binding protein</fullName>
    </submittedName>
</protein>
<evidence type="ECO:0000313" key="8">
    <source>
        <dbReference type="EMBL" id="TKI64794.1"/>
    </source>
</evidence>
<dbReference type="PANTHER" id="PTHR42788:SF17">
    <property type="entry name" value="ALIPHATIC SULFONATES IMPORT ATP-BINDING PROTEIN SSUB"/>
    <property type="match status" value="1"/>
</dbReference>
<keyword evidence="5" id="KW-1278">Translocase</keyword>
<evidence type="ECO:0000256" key="4">
    <source>
        <dbReference type="ARBA" id="ARBA00022840"/>
    </source>
</evidence>
<dbReference type="GO" id="GO:0005524">
    <property type="term" value="F:ATP binding"/>
    <property type="evidence" value="ECO:0007669"/>
    <property type="project" value="UniProtKB-KW"/>
</dbReference>
<keyword evidence="1" id="KW-0813">Transport</keyword>
<dbReference type="InterPro" id="IPR027417">
    <property type="entry name" value="P-loop_NTPase"/>
</dbReference>
<dbReference type="Pfam" id="PF00005">
    <property type="entry name" value="ABC_tran"/>
    <property type="match status" value="1"/>
</dbReference>
<dbReference type="PANTHER" id="PTHR42788">
    <property type="entry name" value="TAURINE IMPORT ATP-BINDING PROTEIN-RELATED"/>
    <property type="match status" value="1"/>
</dbReference>
<dbReference type="PROSITE" id="PS50893">
    <property type="entry name" value="ABC_TRANSPORTER_2"/>
    <property type="match status" value="1"/>
</dbReference>
<keyword evidence="6" id="KW-0472">Membrane</keyword>
<dbReference type="Proteomes" id="UP000307808">
    <property type="component" value="Unassembled WGS sequence"/>
</dbReference>
<evidence type="ECO:0000256" key="5">
    <source>
        <dbReference type="ARBA" id="ARBA00022967"/>
    </source>
</evidence>
<evidence type="ECO:0000256" key="2">
    <source>
        <dbReference type="ARBA" id="ARBA00022475"/>
    </source>
</evidence>
<keyword evidence="4 8" id="KW-0067">ATP-binding</keyword>
<keyword evidence="2" id="KW-1003">Cell membrane</keyword>
<evidence type="ECO:0000256" key="6">
    <source>
        <dbReference type="ARBA" id="ARBA00023136"/>
    </source>
</evidence>
<sequence>MSDVVSQLTAVSRRFGGRGGDRTSGTVVIDGVDLTVRRGEFIALLGHSGCGKSTLLRIVGGLDREAEGDVDTTDNTAIAFQDPRLLPWRTVLDNVTLGLRVPDARAKGRAILAEVGLGDRGGAWPRELSGGQRQRVALARALAREPELLLLDEPFSALDALTRLTAQDLVRRLVAAHRPAVLMVTHDVEEALLLADRVLVMADGGFVHDERLDLPHPRRRDDPEIVRRRAHLLDLLGVSQDEPLTRPTERIA</sequence>
<evidence type="ECO:0000256" key="3">
    <source>
        <dbReference type="ARBA" id="ARBA00022741"/>
    </source>
</evidence>
<keyword evidence="9" id="KW-1185">Reference proteome</keyword>
<proteinExistence type="predicted"/>
<dbReference type="AlphaFoldDB" id="A0A4U2YUN4"/>
<dbReference type="InterPro" id="IPR003439">
    <property type="entry name" value="ABC_transporter-like_ATP-bd"/>
</dbReference>
<gene>
    <name evidence="8" type="ORF">FC770_06695</name>
</gene>
<dbReference type="EMBL" id="SZPY01000001">
    <property type="protein sequence ID" value="TKI64794.1"/>
    <property type="molecule type" value="Genomic_DNA"/>
</dbReference>
<dbReference type="OrthoDB" id="8773773at2"/>
<evidence type="ECO:0000256" key="1">
    <source>
        <dbReference type="ARBA" id="ARBA00022448"/>
    </source>
</evidence>